<gene>
    <name evidence="2" type="ORF">FisN_12Lh212</name>
</gene>
<feature type="chain" id="PRO_5012622436" evidence="1">
    <location>
        <begin position="21"/>
        <end position="260"/>
    </location>
</feature>
<feature type="signal peptide" evidence="1">
    <location>
        <begin position="1"/>
        <end position="20"/>
    </location>
</feature>
<keyword evidence="1" id="KW-0732">Signal</keyword>
<evidence type="ECO:0000256" key="1">
    <source>
        <dbReference type="SAM" id="SignalP"/>
    </source>
</evidence>
<keyword evidence="3" id="KW-1185">Reference proteome</keyword>
<comment type="caution">
    <text evidence="2">The sequence shown here is derived from an EMBL/GenBank/DDBJ whole genome shotgun (WGS) entry which is preliminary data.</text>
</comment>
<dbReference type="Proteomes" id="UP000198406">
    <property type="component" value="Unassembled WGS sequence"/>
</dbReference>
<evidence type="ECO:0000313" key="2">
    <source>
        <dbReference type="EMBL" id="GAX15091.1"/>
    </source>
</evidence>
<accession>A0A1Z5JMS9</accession>
<dbReference type="AlphaFoldDB" id="A0A1Z5JMS9"/>
<reference evidence="2 3" key="1">
    <citation type="journal article" date="2015" name="Plant Cell">
        <title>Oil accumulation by the oleaginous diatom Fistulifera solaris as revealed by the genome and transcriptome.</title>
        <authorList>
            <person name="Tanaka T."/>
            <person name="Maeda Y."/>
            <person name="Veluchamy A."/>
            <person name="Tanaka M."/>
            <person name="Abida H."/>
            <person name="Marechal E."/>
            <person name="Bowler C."/>
            <person name="Muto M."/>
            <person name="Sunaga Y."/>
            <person name="Tanaka M."/>
            <person name="Yoshino T."/>
            <person name="Taniguchi T."/>
            <person name="Fukuda Y."/>
            <person name="Nemoto M."/>
            <person name="Matsumoto M."/>
            <person name="Wong P.S."/>
            <person name="Aburatani S."/>
            <person name="Fujibuchi W."/>
        </authorList>
    </citation>
    <scope>NUCLEOTIDE SEQUENCE [LARGE SCALE GENOMIC DNA]</scope>
    <source>
        <strain evidence="2 3">JPCC DA0580</strain>
    </source>
</reference>
<sequence length="260" mass="27095">MTKTLTSLIVSSVLVSVSWAQNDVMTSTLPEMTEPSCTMDGDRLICSNIMSMMEDMNGNPVLISSSVSCASSPSMFDFRQAEGCTCTAQVTTGTETKTCGCTVCPAGYGINPLSVDCGGQEDPYVMDTCTSLDCNFDCNGKCSGGCDIDPLPAACANLCSRDGDISESDKLIETQSDIPSEIPSDVPSDVPSGLLSDLPSDVPTITPTLSPTLAPYIAAPTTPTAPSSSPVTLDVVSDSMRLHSLVTFVLSTATVMFSTL</sequence>
<name>A0A1Z5JMS9_FISSO</name>
<protein>
    <submittedName>
        <fullName evidence="2">Uncharacterized protein</fullName>
    </submittedName>
</protein>
<dbReference type="EMBL" id="BDSP01000087">
    <property type="protein sequence ID" value="GAX15091.1"/>
    <property type="molecule type" value="Genomic_DNA"/>
</dbReference>
<organism evidence="2 3">
    <name type="scientific">Fistulifera solaris</name>
    <name type="common">Oleaginous diatom</name>
    <dbReference type="NCBI Taxonomy" id="1519565"/>
    <lineage>
        <taxon>Eukaryota</taxon>
        <taxon>Sar</taxon>
        <taxon>Stramenopiles</taxon>
        <taxon>Ochrophyta</taxon>
        <taxon>Bacillariophyta</taxon>
        <taxon>Bacillariophyceae</taxon>
        <taxon>Bacillariophycidae</taxon>
        <taxon>Naviculales</taxon>
        <taxon>Naviculaceae</taxon>
        <taxon>Fistulifera</taxon>
    </lineage>
</organism>
<evidence type="ECO:0000313" key="3">
    <source>
        <dbReference type="Proteomes" id="UP000198406"/>
    </source>
</evidence>
<dbReference type="InParanoid" id="A0A1Z5JMS9"/>
<dbReference type="OrthoDB" id="49335at2759"/>
<proteinExistence type="predicted"/>